<dbReference type="Pfam" id="PF13676">
    <property type="entry name" value="TIR_2"/>
    <property type="match status" value="1"/>
</dbReference>
<comment type="caution">
    <text evidence="6">The sequence shown here is derived from an EMBL/GenBank/DDBJ whole genome shotgun (WGS) entry which is preliminary data.</text>
</comment>
<dbReference type="Gene3D" id="3.40.50.10140">
    <property type="entry name" value="Toll/interleukin-1 receptor homology (TIR) domain"/>
    <property type="match status" value="1"/>
</dbReference>
<dbReference type="CDD" id="cd00200">
    <property type="entry name" value="WD40"/>
    <property type="match status" value="2"/>
</dbReference>
<feature type="repeat" description="WD" evidence="3">
    <location>
        <begin position="721"/>
        <end position="762"/>
    </location>
</feature>
<proteinExistence type="predicted"/>
<evidence type="ECO:0000313" key="7">
    <source>
        <dbReference type="Proteomes" id="UP000625316"/>
    </source>
</evidence>
<dbReference type="GO" id="GO:0007165">
    <property type="term" value="P:signal transduction"/>
    <property type="evidence" value="ECO:0007669"/>
    <property type="project" value="InterPro"/>
</dbReference>
<dbReference type="AlphaFoldDB" id="A0A928VTL6"/>
<feature type="repeat" description="WD" evidence="3">
    <location>
        <begin position="634"/>
        <end position="675"/>
    </location>
</feature>
<feature type="repeat" description="WD" evidence="3">
    <location>
        <begin position="542"/>
        <end position="583"/>
    </location>
</feature>
<evidence type="ECO:0000256" key="4">
    <source>
        <dbReference type="SAM" id="Phobius"/>
    </source>
</evidence>
<feature type="repeat" description="WD" evidence="3">
    <location>
        <begin position="320"/>
        <end position="361"/>
    </location>
</feature>
<evidence type="ECO:0000256" key="3">
    <source>
        <dbReference type="PROSITE-ProRule" id="PRU00221"/>
    </source>
</evidence>
<dbReference type="InterPro" id="IPR019775">
    <property type="entry name" value="WD40_repeat_CS"/>
</dbReference>
<evidence type="ECO:0000259" key="5">
    <source>
        <dbReference type="PROSITE" id="PS50104"/>
    </source>
</evidence>
<dbReference type="RefSeq" id="WP_264326666.1">
    <property type="nucleotide sequence ID" value="NZ_JADEXQ010000077.1"/>
</dbReference>
<feature type="domain" description="TIR" evidence="5">
    <location>
        <begin position="1"/>
        <end position="131"/>
    </location>
</feature>
<gene>
    <name evidence="6" type="ORF">IQ266_19060</name>
</gene>
<dbReference type="PANTHER" id="PTHR14604">
    <property type="entry name" value="WD40 REPEAT PF20"/>
    <property type="match status" value="1"/>
</dbReference>
<feature type="repeat" description="WD" evidence="3">
    <location>
        <begin position="676"/>
        <end position="717"/>
    </location>
</feature>
<feature type="repeat" description="WD" evidence="3">
    <location>
        <begin position="458"/>
        <end position="499"/>
    </location>
</feature>
<keyword evidence="1 3" id="KW-0853">WD repeat</keyword>
<dbReference type="InterPro" id="IPR050995">
    <property type="entry name" value="WD-F-box_domain-protein"/>
</dbReference>
<dbReference type="SUPFAM" id="SSF52200">
    <property type="entry name" value="Toll/Interleukin receptor TIR domain"/>
    <property type="match status" value="1"/>
</dbReference>
<feature type="repeat" description="WD" evidence="3">
    <location>
        <begin position="500"/>
        <end position="541"/>
    </location>
</feature>
<feature type="transmembrane region" description="Helical" evidence="4">
    <location>
        <begin position="224"/>
        <end position="244"/>
    </location>
</feature>
<name>A0A928VTL6_9CYAN</name>
<dbReference type="Gene3D" id="2.130.10.10">
    <property type="entry name" value="YVTN repeat-like/Quinoprotein amine dehydrogenase"/>
    <property type="match status" value="5"/>
</dbReference>
<dbReference type="EMBL" id="JADEXQ010000077">
    <property type="protein sequence ID" value="MBE9031839.1"/>
    <property type="molecule type" value="Genomic_DNA"/>
</dbReference>
<dbReference type="InterPro" id="IPR035897">
    <property type="entry name" value="Toll_tir_struct_dom_sf"/>
</dbReference>
<feature type="repeat" description="WD" evidence="3">
    <location>
        <begin position="804"/>
        <end position="845"/>
    </location>
</feature>
<keyword evidence="7" id="KW-1185">Reference proteome</keyword>
<evidence type="ECO:0000256" key="2">
    <source>
        <dbReference type="ARBA" id="ARBA00022737"/>
    </source>
</evidence>
<dbReference type="PROSITE" id="PS00678">
    <property type="entry name" value="WD_REPEATS_1"/>
    <property type="match status" value="6"/>
</dbReference>
<organism evidence="6 7">
    <name type="scientific">Romeriopsis navalis LEGE 11480</name>
    <dbReference type="NCBI Taxonomy" id="2777977"/>
    <lineage>
        <taxon>Bacteria</taxon>
        <taxon>Bacillati</taxon>
        <taxon>Cyanobacteriota</taxon>
        <taxon>Cyanophyceae</taxon>
        <taxon>Leptolyngbyales</taxon>
        <taxon>Leptolyngbyaceae</taxon>
        <taxon>Romeriopsis</taxon>
        <taxon>Romeriopsis navalis</taxon>
    </lineage>
</organism>
<accession>A0A928VTL6</accession>
<sequence length="969" mass="108159">MSDIFISYSRKDSAFARRLHQAIEATGRDAWIDWQDIQPTVRWWQEIERGIQGANDFVFVISPDSIASSVCQKEINHAQRYNKRLVPIIYREGFVMDPASEAHTALNAHNWLWFREQDDFDQAFDLLIKAIEMDLQHVRTHTRLLQRSLEWTQQRSDSLLLRGDDLAKAEAWLQSSAQKNPTPTVEQNNYIYQSRQAEDTAKQRQTLLLDAKLDAEQQVRWGRIFLGGTAIVLVAAAGLAVFAVQSRNRAQQLNDTERQLNQATRTFKVDQITGALLTLTALKRNPAIVPDDLAQTTYEHWTVLGAVSQVFGEIREWNRLEGHRAVVSNAVVSPDGQLIATSGFDQQVKLWDFATGRLLHSWQAHSGWILGLAFSPDGKILATSAGPSKQHPAGSPVQLWDVQTRKPMRSLSGSQQAEEKRSVYTINFSPDGQTIATCKADGTIELWNVQTGKLRQTIKAHQGKVWSVQFGPQGKRLASSSEDKTIKLWDIQTGQLQKTLQDHQSSVRHIAFRPDGQVLASAGADNIIKLWDIASGKVIVNLTGHVDWVRRVRFSPDGRTLASASSDRTVKLWNVPQGKKFTWQNVYQINMLQGHIGQIYDVNFSPDGQTVVTASADQTSRLWRIRGGVEQQALVGHTSKIHELSFSPNSQLLATGSRDKTIKLWDAKQRRLVQTLDNAGSVVLSVRFSPNGDRIASGSGDGTLRIWQKQDGQKFTLSKTLKLHKAELQALAFSPDGKQLATGSADRTAKLLNLKTGETIREFTDNGQVISVAFSPDGQWIATGDSGQKVKLWNAKSDEPIATLKSHVGTVQSVAFSPDSKLLASGSRDRTIKLWDVEKRELVSTLQGHLNRVSTVSFHPSTERQMLVSGGADNSLIHWDVETGEIISSFQAANHRIFSAKYSPDGRTLASAGGDVIVRFNTNDRVSRWLDLGCQWLTPYLTSHPEKNRYQVSGLFGRKTTRDLCPLNN</sequence>
<keyword evidence="4" id="KW-1133">Transmembrane helix</keyword>
<evidence type="ECO:0000256" key="1">
    <source>
        <dbReference type="ARBA" id="ARBA00022574"/>
    </source>
</evidence>
<dbReference type="PROSITE" id="PS50082">
    <property type="entry name" value="WD_REPEATS_2"/>
    <property type="match status" value="12"/>
</dbReference>
<dbReference type="Pfam" id="PF25168">
    <property type="entry name" value="Beta-prop_WDR36-Utp21_2nd"/>
    <property type="match status" value="1"/>
</dbReference>
<dbReference type="InterPro" id="IPR020472">
    <property type="entry name" value="WD40_PAC1"/>
</dbReference>
<feature type="repeat" description="WD" evidence="3">
    <location>
        <begin position="762"/>
        <end position="803"/>
    </location>
</feature>
<dbReference type="PROSITE" id="PS50104">
    <property type="entry name" value="TIR"/>
    <property type="match status" value="1"/>
</dbReference>
<dbReference type="SMART" id="SM00320">
    <property type="entry name" value="WD40"/>
    <property type="match status" value="14"/>
</dbReference>
<evidence type="ECO:0000313" key="6">
    <source>
        <dbReference type="EMBL" id="MBE9031839.1"/>
    </source>
</evidence>
<dbReference type="Pfam" id="PF00400">
    <property type="entry name" value="WD40"/>
    <property type="match status" value="9"/>
</dbReference>
<dbReference type="InterPro" id="IPR036322">
    <property type="entry name" value="WD40_repeat_dom_sf"/>
</dbReference>
<dbReference type="InterPro" id="IPR000157">
    <property type="entry name" value="TIR_dom"/>
</dbReference>
<keyword evidence="2" id="KW-0677">Repeat</keyword>
<dbReference type="SUPFAM" id="SSF50978">
    <property type="entry name" value="WD40 repeat-like"/>
    <property type="match status" value="2"/>
</dbReference>
<dbReference type="InterPro" id="IPR015943">
    <property type="entry name" value="WD40/YVTN_repeat-like_dom_sf"/>
</dbReference>
<dbReference type="PROSITE" id="PS50294">
    <property type="entry name" value="WD_REPEATS_REGION"/>
    <property type="match status" value="12"/>
</dbReference>
<dbReference type="Proteomes" id="UP000625316">
    <property type="component" value="Unassembled WGS sequence"/>
</dbReference>
<protein>
    <submittedName>
        <fullName evidence="6">TIR domain-containing protein</fullName>
    </submittedName>
</protein>
<feature type="repeat" description="WD" evidence="3">
    <location>
        <begin position="846"/>
        <end position="889"/>
    </location>
</feature>
<feature type="repeat" description="WD" evidence="3">
    <location>
        <begin position="416"/>
        <end position="457"/>
    </location>
</feature>
<keyword evidence="4" id="KW-0812">Transmembrane</keyword>
<reference evidence="6" key="1">
    <citation type="submission" date="2020-10" db="EMBL/GenBank/DDBJ databases">
        <authorList>
            <person name="Castelo-Branco R."/>
            <person name="Eusebio N."/>
            <person name="Adriana R."/>
            <person name="Vieira A."/>
            <person name="Brugerolle De Fraissinette N."/>
            <person name="Rezende De Castro R."/>
            <person name="Schneider M.P."/>
            <person name="Vasconcelos V."/>
            <person name="Leao P.N."/>
        </authorList>
    </citation>
    <scope>NUCLEOTIDE SEQUENCE</scope>
    <source>
        <strain evidence="6">LEGE 11480</strain>
    </source>
</reference>
<dbReference type="InterPro" id="IPR001680">
    <property type="entry name" value="WD40_rpt"/>
</dbReference>
<feature type="repeat" description="WD" evidence="3">
    <location>
        <begin position="592"/>
        <end position="633"/>
    </location>
</feature>
<keyword evidence="4" id="KW-0472">Membrane</keyword>
<dbReference type="PANTHER" id="PTHR14604:SF4">
    <property type="entry name" value="F-BOX DOMAIN-CONTAINING PROTEIN"/>
    <property type="match status" value="1"/>
</dbReference>
<dbReference type="PRINTS" id="PR00320">
    <property type="entry name" value="GPROTEINBRPT"/>
</dbReference>